<dbReference type="Proteomes" id="UP000594263">
    <property type="component" value="Unplaced"/>
</dbReference>
<name>A0A7N0UG08_KALFE</name>
<evidence type="ECO:0000313" key="2">
    <source>
        <dbReference type="EnsemblPlants" id="Kaladp0062s0157.1.v1.1"/>
    </source>
</evidence>
<accession>A0A7N0UG08</accession>
<keyword evidence="3" id="KW-1185">Reference proteome</keyword>
<organism evidence="2 3">
    <name type="scientific">Kalanchoe fedtschenkoi</name>
    <name type="common">Lavender scallops</name>
    <name type="synonym">South American air plant</name>
    <dbReference type="NCBI Taxonomy" id="63787"/>
    <lineage>
        <taxon>Eukaryota</taxon>
        <taxon>Viridiplantae</taxon>
        <taxon>Streptophyta</taxon>
        <taxon>Embryophyta</taxon>
        <taxon>Tracheophyta</taxon>
        <taxon>Spermatophyta</taxon>
        <taxon>Magnoliopsida</taxon>
        <taxon>eudicotyledons</taxon>
        <taxon>Gunneridae</taxon>
        <taxon>Pentapetalae</taxon>
        <taxon>Saxifragales</taxon>
        <taxon>Crassulaceae</taxon>
        <taxon>Kalanchoe</taxon>
    </lineage>
</organism>
<evidence type="ECO:0000313" key="3">
    <source>
        <dbReference type="Proteomes" id="UP000594263"/>
    </source>
</evidence>
<protein>
    <submittedName>
        <fullName evidence="2">Uncharacterized protein</fullName>
    </submittedName>
</protein>
<feature type="region of interest" description="Disordered" evidence="1">
    <location>
        <begin position="1"/>
        <end position="25"/>
    </location>
</feature>
<dbReference type="EnsemblPlants" id="Kaladp0062s0157.1.v1.1">
    <property type="protein sequence ID" value="Kaladp0062s0157.1.v1.1"/>
    <property type="gene ID" value="Kaladp0062s0157.v1.1"/>
</dbReference>
<dbReference type="PANTHER" id="PTHR37249:SF3">
    <property type="entry name" value="OS03G0206201 PROTEIN"/>
    <property type="match status" value="1"/>
</dbReference>
<feature type="compositionally biased region" description="Pro residues" evidence="1">
    <location>
        <begin position="141"/>
        <end position="152"/>
    </location>
</feature>
<dbReference type="AlphaFoldDB" id="A0A7N0UG08"/>
<reference evidence="2" key="1">
    <citation type="submission" date="2021-01" db="UniProtKB">
        <authorList>
            <consortium name="EnsemblPlants"/>
        </authorList>
    </citation>
    <scope>IDENTIFICATION</scope>
</reference>
<evidence type="ECO:0000256" key="1">
    <source>
        <dbReference type="SAM" id="MobiDB-lite"/>
    </source>
</evidence>
<proteinExistence type="predicted"/>
<sequence>MAIQSPRTRQLFHNRSRSSSSSESTLTIFSQRASQEASQISDMRLMRLLVFMLLAATITSSSVPGSSSSAPGETQPDTACYTSPQEEKHQYRHLRHQLPVLNGDDALDLDDYRPYDPSPSSKSRIHSGPIYHNTPLNPHMPKSPPPLAPSPV</sequence>
<dbReference type="Gramene" id="Kaladp0062s0157.1.v1.1">
    <property type="protein sequence ID" value="Kaladp0062s0157.1.v1.1"/>
    <property type="gene ID" value="Kaladp0062s0157.v1.1"/>
</dbReference>
<feature type="region of interest" description="Disordered" evidence="1">
    <location>
        <begin position="61"/>
        <end position="152"/>
    </location>
</feature>
<feature type="compositionally biased region" description="Polar residues" evidence="1">
    <location>
        <begin position="70"/>
        <end position="84"/>
    </location>
</feature>
<dbReference type="PANTHER" id="PTHR37249">
    <property type="entry name" value="OS03G0206201 PROTEIN"/>
    <property type="match status" value="1"/>
</dbReference>